<dbReference type="InterPro" id="IPR017665">
    <property type="entry name" value="Guanylate_kinase"/>
</dbReference>
<evidence type="ECO:0000313" key="15">
    <source>
        <dbReference type="EMBL" id="RGD75807.1"/>
    </source>
</evidence>
<dbReference type="RefSeq" id="WP_007050592.1">
    <property type="nucleotide sequence ID" value="NZ_CABKNJ010000001.1"/>
</dbReference>
<dbReference type="SUPFAM" id="SSF52540">
    <property type="entry name" value="P-loop containing nucleoside triphosphate hydrolases"/>
    <property type="match status" value="1"/>
</dbReference>
<organism evidence="15 16">
    <name type="scientific">Anaerofustis stercorihominis</name>
    <dbReference type="NCBI Taxonomy" id="214853"/>
    <lineage>
        <taxon>Bacteria</taxon>
        <taxon>Bacillati</taxon>
        <taxon>Bacillota</taxon>
        <taxon>Clostridia</taxon>
        <taxon>Eubacteriales</taxon>
        <taxon>Eubacteriaceae</taxon>
        <taxon>Anaerofustis</taxon>
    </lineage>
</organism>
<gene>
    <name evidence="13" type="primary">gmk</name>
    <name evidence="15" type="ORF">DW687_00365</name>
</gene>
<dbReference type="GO" id="GO:0005829">
    <property type="term" value="C:cytosol"/>
    <property type="evidence" value="ECO:0007669"/>
    <property type="project" value="TreeGrafter"/>
</dbReference>
<evidence type="ECO:0000256" key="6">
    <source>
        <dbReference type="ARBA" id="ARBA00022490"/>
    </source>
</evidence>
<accession>A0A3E3E2M5</accession>
<evidence type="ECO:0000256" key="12">
    <source>
        <dbReference type="ARBA" id="ARBA00048594"/>
    </source>
</evidence>
<dbReference type="HAMAP" id="MF_00328">
    <property type="entry name" value="Guanylate_kinase"/>
    <property type="match status" value="1"/>
</dbReference>
<dbReference type="Gene3D" id="3.40.50.300">
    <property type="entry name" value="P-loop containing nucleotide triphosphate hydrolases"/>
    <property type="match status" value="1"/>
</dbReference>
<evidence type="ECO:0000256" key="7">
    <source>
        <dbReference type="ARBA" id="ARBA00022679"/>
    </source>
</evidence>
<evidence type="ECO:0000313" key="16">
    <source>
        <dbReference type="Proteomes" id="UP000261212"/>
    </source>
</evidence>
<dbReference type="Proteomes" id="UP000261212">
    <property type="component" value="Unassembled WGS sequence"/>
</dbReference>
<dbReference type="InterPro" id="IPR008144">
    <property type="entry name" value="Guanylate_kin-like_dom"/>
</dbReference>
<keyword evidence="10 13" id="KW-0067">ATP-binding</keyword>
<evidence type="ECO:0000256" key="11">
    <source>
        <dbReference type="ARBA" id="ARBA00030128"/>
    </source>
</evidence>
<keyword evidence="9 13" id="KW-0418">Kinase</keyword>
<keyword evidence="8 13" id="KW-0547">Nucleotide-binding</keyword>
<comment type="catalytic activity">
    <reaction evidence="12 13">
        <text>GMP + ATP = GDP + ADP</text>
        <dbReference type="Rhea" id="RHEA:20780"/>
        <dbReference type="ChEBI" id="CHEBI:30616"/>
        <dbReference type="ChEBI" id="CHEBI:58115"/>
        <dbReference type="ChEBI" id="CHEBI:58189"/>
        <dbReference type="ChEBI" id="CHEBI:456216"/>
        <dbReference type="EC" id="2.7.4.8"/>
    </reaction>
</comment>
<dbReference type="CDD" id="cd00071">
    <property type="entry name" value="GMPK"/>
    <property type="match status" value="1"/>
</dbReference>
<dbReference type="Pfam" id="PF00625">
    <property type="entry name" value="Guanylate_kin"/>
    <property type="match status" value="1"/>
</dbReference>
<dbReference type="PANTHER" id="PTHR23117">
    <property type="entry name" value="GUANYLATE KINASE-RELATED"/>
    <property type="match status" value="1"/>
</dbReference>
<dbReference type="PROSITE" id="PS00856">
    <property type="entry name" value="GUANYLATE_KINASE_1"/>
    <property type="match status" value="1"/>
</dbReference>
<dbReference type="Gene3D" id="3.30.63.10">
    <property type="entry name" value="Guanylate Kinase phosphate binding domain"/>
    <property type="match status" value="1"/>
</dbReference>
<evidence type="ECO:0000256" key="10">
    <source>
        <dbReference type="ARBA" id="ARBA00022840"/>
    </source>
</evidence>
<evidence type="ECO:0000256" key="1">
    <source>
        <dbReference type="ARBA" id="ARBA00003531"/>
    </source>
</evidence>
<dbReference type="GeneID" id="98000877"/>
<reference evidence="15 16" key="1">
    <citation type="submission" date="2018-08" db="EMBL/GenBank/DDBJ databases">
        <title>A genome reference for cultivated species of the human gut microbiota.</title>
        <authorList>
            <person name="Zou Y."/>
            <person name="Xue W."/>
            <person name="Luo G."/>
        </authorList>
    </citation>
    <scope>NUCLEOTIDE SEQUENCE [LARGE SCALE GENOMIC DNA]</scope>
    <source>
        <strain evidence="15 16">AM25-6</strain>
    </source>
</reference>
<dbReference type="InterPro" id="IPR008145">
    <property type="entry name" value="GK/Ca_channel_bsu"/>
</dbReference>
<dbReference type="InterPro" id="IPR027417">
    <property type="entry name" value="P-loop_NTPase"/>
</dbReference>
<dbReference type="EC" id="2.7.4.8" evidence="4 13"/>
<proteinExistence type="inferred from homology"/>
<name>A0A3E3E2M5_9FIRM</name>
<evidence type="ECO:0000259" key="14">
    <source>
        <dbReference type="PROSITE" id="PS50052"/>
    </source>
</evidence>
<evidence type="ECO:0000256" key="3">
    <source>
        <dbReference type="ARBA" id="ARBA00005790"/>
    </source>
</evidence>
<dbReference type="InterPro" id="IPR020590">
    <property type="entry name" value="Guanylate_kinase_CS"/>
</dbReference>
<dbReference type="SMART" id="SM00072">
    <property type="entry name" value="GuKc"/>
    <property type="match status" value="1"/>
</dbReference>
<dbReference type="PROSITE" id="PS50052">
    <property type="entry name" value="GUANYLATE_KINASE_2"/>
    <property type="match status" value="1"/>
</dbReference>
<dbReference type="AlphaFoldDB" id="A0A3E3E2M5"/>
<keyword evidence="6 13" id="KW-0963">Cytoplasm</keyword>
<keyword evidence="7 13" id="KW-0808">Transferase</keyword>
<feature type="domain" description="Guanylate kinase-like" evidence="14">
    <location>
        <begin position="3"/>
        <end position="180"/>
    </location>
</feature>
<dbReference type="FunFam" id="3.30.63.10:FF:000005">
    <property type="entry name" value="Guanylate kinase"/>
    <property type="match status" value="1"/>
</dbReference>
<evidence type="ECO:0000256" key="9">
    <source>
        <dbReference type="ARBA" id="ARBA00022777"/>
    </source>
</evidence>
<comment type="subcellular location">
    <subcellularLocation>
        <location evidence="2 13">Cytoplasm</location>
    </subcellularLocation>
</comment>
<feature type="binding site" evidence="13">
    <location>
        <begin position="10"/>
        <end position="17"/>
    </location>
    <ligand>
        <name>ATP</name>
        <dbReference type="ChEBI" id="CHEBI:30616"/>
    </ligand>
</feature>
<dbReference type="GO" id="GO:0004385">
    <property type="term" value="F:GMP kinase activity"/>
    <property type="evidence" value="ECO:0007669"/>
    <property type="project" value="UniProtKB-UniRule"/>
</dbReference>
<comment type="caution">
    <text evidence="15">The sequence shown here is derived from an EMBL/GenBank/DDBJ whole genome shotgun (WGS) entry which is preliminary data.</text>
</comment>
<dbReference type="GO" id="GO:0005524">
    <property type="term" value="F:ATP binding"/>
    <property type="evidence" value="ECO:0007669"/>
    <property type="project" value="UniProtKB-UniRule"/>
</dbReference>
<evidence type="ECO:0000256" key="5">
    <source>
        <dbReference type="ARBA" id="ARBA00016296"/>
    </source>
</evidence>
<evidence type="ECO:0000256" key="4">
    <source>
        <dbReference type="ARBA" id="ARBA00012961"/>
    </source>
</evidence>
<dbReference type="EMBL" id="QUSM01000001">
    <property type="protein sequence ID" value="RGD75807.1"/>
    <property type="molecule type" value="Genomic_DNA"/>
</dbReference>
<evidence type="ECO:0000256" key="2">
    <source>
        <dbReference type="ARBA" id="ARBA00004496"/>
    </source>
</evidence>
<evidence type="ECO:0000256" key="13">
    <source>
        <dbReference type="HAMAP-Rule" id="MF_00328"/>
    </source>
</evidence>
<comment type="similarity">
    <text evidence="3 13">Belongs to the guanylate kinase family.</text>
</comment>
<protein>
    <recommendedName>
        <fullName evidence="5 13">Guanylate kinase</fullName>
        <ecNumber evidence="4 13">2.7.4.8</ecNumber>
    </recommendedName>
    <alternativeName>
        <fullName evidence="11 13">GMP kinase</fullName>
    </alternativeName>
</protein>
<sequence length="182" mass="21072">MRGKLFVISGPSGSGKSTICKELEKEENIKISISATTRPMRKGEEEGVNYYFLSNEEFQKRIKKKAFYEFASVFNHYYGTLKEKVDEMLDGGYNVILEIDVQGAMQIKRQNDKAILIFIMPPSEEELIERLTNRKTESDEQLKLRIATAKEEILFKNKYDYIVVNDDINRAANEIKDIINNN</sequence>
<dbReference type="PANTHER" id="PTHR23117:SF13">
    <property type="entry name" value="GUANYLATE KINASE"/>
    <property type="match status" value="1"/>
</dbReference>
<evidence type="ECO:0000256" key="8">
    <source>
        <dbReference type="ARBA" id="ARBA00022741"/>
    </source>
</evidence>
<dbReference type="NCBIfam" id="TIGR03263">
    <property type="entry name" value="guanyl_kin"/>
    <property type="match status" value="1"/>
</dbReference>
<comment type="function">
    <text evidence="1 13">Essential for recycling GMP and indirectly, cGMP.</text>
</comment>